<dbReference type="NCBIfam" id="TIGR03898">
    <property type="entry name" value="lanti_MRSA_kill"/>
    <property type="match status" value="1"/>
</dbReference>
<protein>
    <submittedName>
        <fullName evidence="1">Mersacidin/lichenicidin family type 2 lantibiotic</fullName>
    </submittedName>
</protein>
<gene>
    <name evidence="1" type="ORF">SYV04_17740</name>
</gene>
<reference evidence="1 2" key="1">
    <citation type="submission" date="2023-12" db="EMBL/GenBank/DDBJ databases">
        <title>the genome sequence of Hyalangium sp. s54d21.</title>
        <authorList>
            <person name="Zhang X."/>
        </authorList>
    </citation>
    <scope>NUCLEOTIDE SEQUENCE [LARGE SCALE GENOMIC DNA]</scope>
    <source>
        <strain evidence="2">s54d21</strain>
    </source>
</reference>
<dbReference type="EMBL" id="JAXIVS010000005">
    <property type="protein sequence ID" value="MDY7228268.1"/>
    <property type="molecule type" value="Genomic_DNA"/>
</dbReference>
<dbReference type="InterPro" id="IPR027635">
    <property type="entry name" value="Lantibiotic2_lead_pep_dom"/>
</dbReference>
<keyword evidence="2" id="KW-1185">Reference proteome</keyword>
<dbReference type="SUPFAM" id="SSF56209">
    <property type="entry name" value="Nitrile hydratase alpha chain"/>
    <property type="match status" value="1"/>
</dbReference>
<name>A0ABU5H604_9BACT</name>
<organism evidence="1 2">
    <name type="scientific">Hyalangium rubrum</name>
    <dbReference type="NCBI Taxonomy" id="3103134"/>
    <lineage>
        <taxon>Bacteria</taxon>
        <taxon>Pseudomonadati</taxon>
        <taxon>Myxococcota</taxon>
        <taxon>Myxococcia</taxon>
        <taxon>Myxococcales</taxon>
        <taxon>Cystobacterineae</taxon>
        <taxon>Archangiaceae</taxon>
        <taxon>Hyalangium</taxon>
    </lineage>
</organism>
<evidence type="ECO:0000313" key="1">
    <source>
        <dbReference type="EMBL" id="MDY7228268.1"/>
    </source>
</evidence>
<proteinExistence type="predicted"/>
<dbReference type="Proteomes" id="UP001291309">
    <property type="component" value="Unassembled WGS sequence"/>
</dbReference>
<evidence type="ECO:0000313" key="2">
    <source>
        <dbReference type="Proteomes" id="UP001291309"/>
    </source>
</evidence>
<dbReference type="RefSeq" id="WP_321546990.1">
    <property type="nucleotide sequence ID" value="NZ_JAXIVS010000005.1"/>
</dbReference>
<sequence length="64" mass="6800">MSNIIKAWKDADFRTELSAEERALIPENPAGMVELTDEALSDVVGGPSCVCWSGCGSEEVPGET</sequence>
<accession>A0ABU5H604</accession>
<comment type="caution">
    <text evidence="1">The sequence shown here is derived from an EMBL/GenBank/DDBJ whole genome shotgun (WGS) entry which is preliminary data.</text>
</comment>
<dbReference type="InterPro" id="IPR036648">
    <property type="entry name" value="CN_Hdrase_a/SCN_Hdrase_g_sf"/>
</dbReference>